<evidence type="ECO:0000259" key="4">
    <source>
        <dbReference type="SMART" id="SM00903"/>
    </source>
</evidence>
<reference evidence="5" key="1">
    <citation type="submission" date="2019-08" db="EMBL/GenBank/DDBJ databases">
        <authorList>
            <person name="Kucharzyk K."/>
            <person name="Murdoch R.W."/>
            <person name="Higgins S."/>
            <person name="Loffler F."/>
        </authorList>
    </citation>
    <scope>NUCLEOTIDE SEQUENCE</scope>
</reference>
<evidence type="ECO:0000313" key="5">
    <source>
        <dbReference type="EMBL" id="MPL80252.1"/>
    </source>
</evidence>
<comment type="cofactor">
    <cofactor evidence="1">
        <name>FMN</name>
        <dbReference type="ChEBI" id="CHEBI:58210"/>
    </cofactor>
</comment>
<dbReference type="Pfam" id="PF01613">
    <property type="entry name" value="Flavin_Reduct"/>
    <property type="match status" value="1"/>
</dbReference>
<keyword evidence="2" id="KW-0285">Flavoprotein</keyword>
<evidence type="ECO:0000256" key="1">
    <source>
        <dbReference type="ARBA" id="ARBA00001917"/>
    </source>
</evidence>
<proteinExistence type="inferred from homology"/>
<name>A0A644UNA5_9ZZZZ</name>
<dbReference type="InterPro" id="IPR002563">
    <property type="entry name" value="Flavin_Rdtase-like_dom"/>
</dbReference>
<dbReference type="SMART" id="SM00903">
    <property type="entry name" value="Flavin_Reduct"/>
    <property type="match status" value="1"/>
</dbReference>
<evidence type="ECO:0000256" key="3">
    <source>
        <dbReference type="ARBA" id="ARBA00038054"/>
    </source>
</evidence>
<sequence>MALKVIPIEKAFMFFEPGPVLLVTTKAGGKNNVMTLSWHMVIDFTPRLAVTTGPWNYSFANLLAQKECVLCVPALDLAETVVRIGSVSGMKVDKFKEFGLTEKKAKTVKAPLIKECLFCLECKLVEYIEEHSIIILEGTKAWYNTEKKEKRTFHANGDGTFVVDGNILNYRSIMEDKIPPGV</sequence>
<dbReference type="PANTHER" id="PTHR43567">
    <property type="entry name" value="FLAVOREDOXIN-RELATED-RELATED"/>
    <property type="match status" value="1"/>
</dbReference>
<dbReference type="AlphaFoldDB" id="A0A644UNA5"/>
<dbReference type="SUPFAM" id="SSF50475">
    <property type="entry name" value="FMN-binding split barrel"/>
    <property type="match status" value="1"/>
</dbReference>
<gene>
    <name evidence="5" type="ORF">SDC9_26149</name>
</gene>
<dbReference type="EMBL" id="VSSQ01000135">
    <property type="protein sequence ID" value="MPL80252.1"/>
    <property type="molecule type" value="Genomic_DNA"/>
</dbReference>
<comment type="caution">
    <text evidence="5">The sequence shown here is derived from an EMBL/GenBank/DDBJ whole genome shotgun (WGS) entry which is preliminary data.</text>
</comment>
<organism evidence="5">
    <name type="scientific">bioreactor metagenome</name>
    <dbReference type="NCBI Taxonomy" id="1076179"/>
    <lineage>
        <taxon>unclassified sequences</taxon>
        <taxon>metagenomes</taxon>
        <taxon>ecological metagenomes</taxon>
    </lineage>
</organism>
<dbReference type="InterPro" id="IPR012349">
    <property type="entry name" value="Split_barrel_FMN-bd"/>
</dbReference>
<evidence type="ECO:0000256" key="2">
    <source>
        <dbReference type="ARBA" id="ARBA00022630"/>
    </source>
</evidence>
<dbReference type="PANTHER" id="PTHR43567:SF1">
    <property type="entry name" value="FLAVOREDOXIN"/>
    <property type="match status" value="1"/>
</dbReference>
<dbReference type="InterPro" id="IPR052174">
    <property type="entry name" value="Flavoredoxin"/>
</dbReference>
<accession>A0A644UNA5</accession>
<comment type="similarity">
    <text evidence="3">Belongs to the flavoredoxin family.</text>
</comment>
<feature type="domain" description="Flavin reductase like" evidence="4">
    <location>
        <begin position="13"/>
        <end position="155"/>
    </location>
</feature>
<dbReference type="Gene3D" id="2.30.110.10">
    <property type="entry name" value="Electron Transport, Fmn-binding Protein, Chain A"/>
    <property type="match status" value="1"/>
</dbReference>
<protein>
    <recommendedName>
        <fullName evidence="4">Flavin reductase like domain-containing protein</fullName>
    </recommendedName>
</protein>
<dbReference type="GO" id="GO:0010181">
    <property type="term" value="F:FMN binding"/>
    <property type="evidence" value="ECO:0007669"/>
    <property type="project" value="InterPro"/>
</dbReference>